<dbReference type="AlphaFoldDB" id="A0A8K0X966"/>
<dbReference type="GO" id="GO:0005634">
    <property type="term" value="C:nucleus"/>
    <property type="evidence" value="ECO:0007669"/>
    <property type="project" value="TreeGrafter"/>
</dbReference>
<evidence type="ECO:0000259" key="4">
    <source>
        <dbReference type="Pfam" id="PF09073"/>
    </source>
</evidence>
<name>A0A8K0X966_9PEZI</name>
<feature type="compositionally biased region" description="Acidic residues" evidence="3">
    <location>
        <begin position="271"/>
        <end position="286"/>
    </location>
</feature>
<evidence type="ECO:0000256" key="1">
    <source>
        <dbReference type="ARBA" id="ARBA00023054"/>
    </source>
</evidence>
<gene>
    <name evidence="5" type="ORF">B0T11DRAFT_270065</name>
</gene>
<evidence type="ECO:0000256" key="2">
    <source>
        <dbReference type="SAM" id="Coils"/>
    </source>
</evidence>
<dbReference type="PANTHER" id="PTHR23325">
    <property type="entry name" value="SERUM RESPONSE FACTOR-BINDING"/>
    <property type="match status" value="1"/>
</dbReference>
<sequence length="484" mass="52574">MPKRKRSSDSDVGAKLEEYEQELARALKVAKGFERQRLSKRVHSEQAQDKIQRLEREITSLKSLDLHQTAHAHLAASLTKFKSIAEHPALPENFKQLPPKSDISEEEKTALHNVTSGLYSRPNVREVVEKAIRAVCLCLELPIPDKKAKRKKGQSTEDTQPEDKDSSKTTAAAAEPSSTKKRRVEDDTPADDDDADSEESFKGFSDAEDDDGTDGDEEDNSSIDEGDEEGAIAKYESMLGGSDDDDSEGESREDLRAKYAALLGMSGDPASGDDSEDEEDALELAEEALGNSSSDDEDNETPAAAKPKQKTAPPARQPSLSPSPPPTRKTKEAKAAKAGSTTFLPSLMGGYMSGSESASDVDVAPKKRLGQRQRQAIAERKHGENAKHFRKQAEKAKKGRDAGWDMRRGAVDGDDQGGRGRQPWKKGGAAAGGPRGSGQGKPAPERKKPHTSRDDQGPLHPSWEAKKKAKETQPVAFQGSKIKF</sequence>
<dbReference type="Pfam" id="PF09073">
    <property type="entry name" value="BUD22"/>
    <property type="match status" value="1"/>
</dbReference>
<dbReference type="GO" id="GO:0030686">
    <property type="term" value="C:90S preribosome"/>
    <property type="evidence" value="ECO:0007669"/>
    <property type="project" value="TreeGrafter"/>
</dbReference>
<reference evidence="5" key="1">
    <citation type="journal article" date="2021" name="Nat. Commun.">
        <title>Genetic determinants of endophytism in the Arabidopsis root mycobiome.</title>
        <authorList>
            <person name="Mesny F."/>
            <person name="Miyauchi S."/>
            <person name="Thiergart T."/>
            <person name="Pickel B."/>
            <person name="Atanasova L."/>
            <person name="Karlsson M."/>
            <person name="Huettel B."/>
            <person name="Barry K.W."/>
            <person name="Haridas S."/>
            <person name="Chen C."/>
            <person name="Bauer D."/>
            <person name="Andreopoulos W."/>
            <person name="Pangilinan J."/>
            <person name="LaButti K."/>
            <person name="Riley R."/>
            <person name="Lipzen A."/>
            <person name="Clum A."/>
            <person name="Drula E."/>
            <person name="Henrissat B."/>
            <person name="Kohler A."/>
            <person name="Grigoriev I.V."/>
            <person name="Martin F.M."/>
            <person name="Hacquard S."/>
        </authorList>
    </citation>
    <scope>NUCLEOTIDE SEQUENCE</scope>
    <source>
        <strain evidence="5">MPI-CAGE-AT-0016</strain>
    </source>
</reference>
<dbReference type="InterPro" id="IPR015158">
    <property type="entry name" value="Bud22_dom"/>
</dbReference>
<comment type="caution">
    <text evidence="5">The sequence shown here is derived from an EMBL/GenBank/DDBJ whole genome shotgun (WGS) entry which is preliminary data.</text>
</comment>
<feature type="compositionally biased region" description="Gly residues" evidence="3">
    <location>
        <begin position="429"/>
        <end position="439"/>
    </location>
</feature>
<feature type="compositionally biased region" description="Low complexity" evidence="3">
    <location>
        <begin position="301"/>
        <end position="318"/>
    </location>
</feature>
<organism evidence="5 6">
    <name type="scientific">Plectosphaerella cucumerina</name>
    <dbReference type="NCBI Taxonomy" id="40658"/>
    <lineage>
        <taxon>Eukaryota</taxon>
        <taxon>Fungi</taxon>
        <taxon>Dikarya</taxon>
        <taxon>Ascomycota</taxon>
        <taxon>Pezizomycotina</taxon>
        <taxon>Sordariomycetes</taxon>
        <taxon>Hypocreomycetidae</taxon>
        <taxon>Glomerellales</taxon>
        <taxon>Plectosphaerellaceae</taxon>
        <taxon>Plectosphaerella</taxon>
    </lineage>
</organism>
<feature type="region of interest" description="Disordered" evidence="3">
    <location>
        <begin position="147"/>
        <end position="484"/>
    </location>
</feature>
<feature type="coiled-coil region" evidence="2">
    <location>
        <begin position="16"/>
        <end position="64"/>
    </location>
</feature>
<dbReference type="PANTHER" id="PTHR23325:SF1">
    <property type="entry name" value="SERUM RESPONSE FACTOR-BINDING PROTEIN 1"/>
    <property type="match status" value="1"/>
</dbReference>
<proteinExistence type="predicted"/>
<evidence type="ECO:0000313" key="6">
    <source>
        <dbReference type="Proteomes" id="UP000813385"/>
    </source>
</evidence>
<protein>
    <submittedName>
        <fullName evidence="5">NADH-ubiquinone oxidoreductase 30.4 kDa subunit</fullName>
    </submittedName>
</protein>
<dbReference type="OrthoDB" id="3364872at2759"/>
<feature type="compositionally biased region" description="Basic and acidic residues" evidence="3">
    <location>
        <begin position="443"/>
        <end position="457"/>
    </location>
</feature>
<keyword evidence="1 2" id="KW-0175">Coiled coil</keyword>
<feature type="compositionally biased region" description="Acidic residues" evidence="3">
    <location>
        <begin position="187"/>
        <end position="198"/>
    </location>
</feature>
<evidence type="ECO:0000313" key="5">
    <source>
        <dbReference type="EMBL" id="KAH7375303.1"/>
    </source>
</evidence>
<dbReference type="EMBL" id="JAGPXD010000001">
    <property type="protein sequence ID" value="KAH7375303.1"/>
    <property type="molecule type" value="Genomic_DNA"/>
</dbReference>
<feature type="domain" description="Bud22" evidence="4">
    <location>
        <begin position="17"/>
        <end position="484"/>
    </location>
</feature>
<dbReference type="GO" id="GO:0030490">
    <property type="term" value="P:maturation of SSU-rRNA"/>
    <property type="evidence" value="ECO:0007669"/>
    <property type="project" value="TreeGrafter"/>
</dbReference>
<keyword evidence="6" id="KW-1185">Reference proteome</keyword>
<dbReference type="Proteomes" id="UP000813385">
    <property type="component" value="Unassembled WGS sequence"/>
</dbReference>
<feature type="compositionally biased region" description="Acidic residues" evidence="3">
    <location>
        <begin position="206"/>
        <end position="230"/>
    </location>
</feature>
<accession>A0A8K0X966</accession>
<feature type="compositionally biased region" description="Basic and acidic residues" evidence="3">
    <location>
        <begin position="377"/>
        <end position="411"/>
    </location>
</feature>
<evidence type="ECO:0000256" key="3">
    <source>
        <dbReference type="SAM" id="MobiDB-lite"/>
    </source>
</evidence>
<dbReference type="InterPro" id="IPR037393">
    <property type="entry name" value="Bud22/SRFB1"/>
</dbReference>